<gene>
    <name evidence="1" type="ORF">UY32_C0001G0002</name>
</gene>
<organism evidence="1 2">
    <name type="scientific">Candidatus Jorgensenbacteria bacterium GW2011_GWC1_48_8</name>
    <dbReference type="NCBI Taxonomy" id="1618666"/>
    <lineage>
        <taxon>Bacteria</taxon>
        <taxon>Candidatus Joergenseniibacteriota</taxon>
    </lineage>
</organism>
<proteinExistence type="predicted"/>
<protein>
    <submittedName>
        <fullName evidence="1">Uncharacterized protein</fullName>
    </submittedName>
</protein>
<accession>A0A0G1UYZ5</accession>
<evidence type="ECO:0000313" key="1">
    <source>
        <dbReference type="EMBL" id="KKU99367.1"/>
    </source>
</evidence>
<name>A0A0G1UYZ5_9BACT</name>
<dbReference type="Proteomes" id="UP000034600">
    <property type="component" value="Unassembled WGS sequence"/>
</dbReference>
<dbReference type="AlphaFoldDB" id="A0A0G1UYZ5"/>
<dbReference type="EMBL" id="LCPO01000001">
    <property type="protein sequence ID" value="KKU99367.1"/>
    <property type="molecule type" value="Genomic_DNA"/>
</dbReference>
<evidence type="ECO:0000313" key="2">
    <source>
        <dbReference type="Proteomes" id="UP000034600"/>
    </source>
</evidence>
<sequence length="256" mass="28735">MTEHLKDAILFSHIDSVLRQLLSRNGSHMSNIRDELGRAGGPVEKTLDSVNQGVREGYSLLKKALRLSKQATRHVVHGDTGAVVHTKADLSQIVEDLRARVPVGWLREQMAERASSVLGRLAFVETCVPVLRGEKEFDPRTLSREKLGISVQAWLWALASGPDELSEAMLLIRDDEKLTMDDHIAILRKFIQIAEGVEAILADLEKYRDEVVSISGDRRRNLKDRLRQLREKTISEHRKEVVRLIASIAPDAVASN</sequence>
<comment type="caution">
    <text evidence="1">The sequence shown here is derived from an EMBL/GenBank/DDBJ whole genome shotgun (WGS) entry which is preliminary data.</text>
</comment>
<reference evidence="1 2" key="1">
    <citation type="journal article" date="2015" name="Nature">
        <title>rRNA introns, odd ribosomes, and small enigmatic genomes across a large radiation of phyla.</title>
        <authorList>
            <person name="Brown C.T."/>
            <person name="Hug L.A."/>
            <person name="Thomas B.C."/>
            <person name="Sharon I."/>
            <person name="Castelle C.J."/>
            <person name="Singh A."/>
            <person name="Wilkins M.J."/>
            <person name="Williams K.H."/>
            <person name="Banfield J.F."/>
        </authorList>
    </citation>
    <scope>NUCLEOTIDE SEQUENCE [LARGE SCALE GENOMIC DNA]</scope>
</reference>